<dbReference type="Pfam" id="PF16899">
    <property type="entry name" value="Cyclin_C_2"/>
    <property type="match status" value="1"/>
</dbReference>
<dbReference type="EMBL" id="LR902067">
    <property type="protein sequence ID" value="CAD7249911.1"/>
    <property type="molecule type" value="Genomic_DNA"/>
</dbReference>
<keyword evidence="10" id="KW-0131">Cell cycle</keyword>
<dbReference type="FunFam" id="3.90.230.10:FF:000013">
    <property type="entry name" value="DNA-binding protein, 42 kDa"/>
    <property type="match status" value="1"/>
</dbReference>
<feature type="region of interest" description="Disordered" evidence="17">
    <location>
        <begin position="391"/>
        <end position="412"/>
    </location>
</feature>
<evidence type="ECO:0000256" key="10">
    <source>
        <dbReference type="ARBA" id="ARBA00023306"/>
    </source>
</evidence>
<dbReference type="InterPro" id="IPR000994">
    <property type="entry name" value="Pept_M24"/>
</dbReference>
<dbReference type="NCBIfam" id="TIGR00495">
    <property type="entry name" value="crvDNA_42K"/>
    <property type="match status" value="1"/>
</dbReference>
<keyword evidence="8" id="KW-0496">Mitochondrion</keyword>
<dbReference type="GO" id="GO:0044528">
    <property type="term" value="P:regulation of mitochondrial mRNA stability"/>
    <property type="evidence" value="ECO:0007669"/>
    <property type="project" value="InterPro"/>
</dbReference>
<dbReference type="Gene3D" id="3.40.50.300">
    <property type="entry name" value="P-loop containing nucleotide triphosphate hydrolases"/>
    <property type="match status" value="1"/>
</dbReference>
<dbReference type="CDD" id="cd20525">
    <property type="entry name" value="CYCLIN_CCNH_rpt2"/>
    <property type="match status" value="1"/>
</dbReference>
<comment type="similarity">
    <text evidence="13">Belongs to the mitochondrion-specific ribosomal protein mL45 family.</text>
</comment>
<dbReference type="SUPFAM" id="SSF47954">
    <property type="entry name" value="Cyclin-like"/>
    <property type="match status" value="2"/>
</dbReference>
<comment type="similarity">
    <text evidence="2">Belongs to the peptidase M24 family.</text>
</comment>
<dbReference type="Pfam" id="PF00071">
    <property type="entry name" value="Ras"/>
    <property type="match status" value="1"/>
</dbReference>
<feature type="compositionally biased region" description="Basic residues" evidence="17">
    <location>
        <begin position="392"/>
        <end position="401"/>
    </location>
</feature>
<dbReference type="EMBL" id="CAJPEV010002550">
    <property type="protein sequence ID" value="CAG0897293.1"/>
    <property type="molecule type" value="Genomic_DNA"/>
</dbReference>
<reference evidence="21" key="1">
    <citation type="submission" date="2020-11" db="EMBL/GenBank/DDBJ databases">
        <authorList>
            <person name="Tran Van P."/>
        </authorList>
    </citation>
    <scope>NUCLEOTIDE SEQUENCE</scope>
</reference>
<feature type="domain" description="RAP" evidence="19">
    <location>
        <begin position="1583"/>
        <end position="1639"/>
    </location>
</feature>
<dbReference type="NCBIfam" id="TIGR00231">
    <property type="entry name" value="small_GTP"/>
    <property type="match status" value="1"/>
</dbReference>
<dbReference type="SMART" id="SM00173">
    <property type="entry name" value="RAS"/>
    <property type="match status" value="1"/>
</dbReference>
<dbReference type="Pfam" id="PF04280">
    <property type="entry name" value="Tim44"/>
    <property type="match status" value="1"/>
</dbReference>
<dbReference type="InterPro" id="IPR036005">
    <property type="entry name" value="Creatinase/aminopeptidase-like"/>
</dbReference>
<dbReference type="Gene3D" id="3.90.230.10">
    <property type="entry name" value="Creatinase/methionine aminopeptidase superfamily"/>
    <property type="match status" value="1"/>
</dbReference>
<dbReference type="SMART" id="SM00175">
    <property type="entry name" value="RAB"/>
    <property type="match status" value="1"/>
</dbReference>
<feature type="region of interest" description="Disordered" evidence="17">
    <location>
        <begin position="1690"/>
        <end position="1745"/>
    </location>
</feature>
<dbReference type="InterPro" id="IPR027081">
    <property type="entry name" value="CyclinH/Ccl1"/>
</dbReference>
<evidence type="ECO:0000256" key="5">
    <source>
        <dbReference type="ARBA" id="ARBA00022946"/>
    </source>
</evidence>
<dbReference type="InterPro" id="IPR013584">
    <property type="entry name" value="RAP"/>
</dbReference>
<dbReference type="CDD" id="cd00154">
    <property type="entry name" value="Rab"/>
    <property type="match status" value="1"/>
</dbReference>
<evidence type="ECO:0000256" key="9">
    <source>
        <dbReference type="ARBA" id="ARBA00023274"/>
    </source>
</evidence>
<dbReference type="InterPro" id="IPR036915">
    <property type="entry name" value="Cyclin-like_sf"/>
</dbReference>
<evidence type="ECO:0000256" key="8">
    <source>
        <dbReference type="ARBA" id="ARBA00023128"/>
    </source>
</evidence>
<evidence type="ECO:0000256" key="1">
    <source>
        <dbReference type="ARBA" id="ARBA00004173"/>
    </source>
</evidence>
<evidence type="ECO:0000256" key="4">
    <source>
        <dbReference type="ARBA" id="ARBA00019496"/>
    </source>
</evidence>
<evidence type="ECO:0000313" key="22">
    <source>
        <dbReference type="Proteomes" id="UP000677054"/>
    </source>
</evidence>
<evidence type="ECO:0000256" key="15">
    <source>
        <dbReference type="ARBA" id="ARBA00043031"/>
    </source>
</evidence>
<dbReference type="InterPro" id="IPR031658">
    <property type="entry name" value="Cyclin_C_2"/>
</dbReference>
<dbReference type="Gene3D" id="3.10.450.240">
    <property type="match status" value="1"/>
</dbReference>
<dbReference type="SMART" id="SM00385">
    <property type="entry name" value="CYCLIN"/>
    <property type="match status" value="1"/>
</dbReference>
<dbReference type="SUPFAM" id="SSF54427">
    <property type="entry name" value="NTF2-like"/>
    <property type="match status" value="1"/>
</dbReference>
<feature type="domain" description="Tim44-like" evidence="20">
    <location>
        <begin position="1860"/>
        <end position="2010"/>
    </location>
</feature>
<keyword evidence="6" id="KW-0689">Ribosomal protein</keyword>
<dbReference type="SMART" id="SM00952">
    <property type="entry name" value="RAP"/>
    <property type="match status" value="1"/>
</dbReference>
<dbReference type="InterPro" id="IPR013763">
    <property type="entry name" value="Cyclin-like_dom"/>
</dbReference>
<dbReference type="CDD" id="cd01089">
    <property type="entry name" value="PA2G4-like"/>
    <property type="match status" value="1"/>
</dbReference>
<organism evidence="21">
    <name type="scientific">Darwinula stevensoni</name>
    <dbReference type="NCBI Taxonomy" id="69355"/>
    <lineage>
        <taxon>Eukaryota</taxon>
        <taxon>Metazoa</taxon>
        <taxon>Ecdysozoa</taxon>
        <taxon>Arthropoda</taxon>
        <taxon>Crustacea</taxon>
        <taxon>Oligostraca</taxon>
        <taxon>Ostracoda</taxon>
        <taxon>Podocopa</taxon>
        <taxon>Podocopida</taxon>
        <taxon>Darwinulocopina</taxon>
        <taxon>Darwinuloidea</taxon>
        <taxon>Darwinulidae</taxon>
        <taxon>Darwinula</taxon>
    </lineage>
</organism>
<gene>
    <name evidence="21" type="ORF">DSTB1V02_LOCUS9697</name>
</gene>
<evidence type="ECO:0000256" key="14">
    <source>
        <dbReference type="ARBA" id="ARBA00039448"/>
    </source>
</evidence>
<dbReference type="InterPro" id="IPR007379">
    <property type="entry name" value="Tim44-like_dom"/>
</dbReference>
<evidence type="ECO:0000256" key="11">
    <source>
        <dbReference type="ARBA" id="ARBA00025343"/>
    </source>
</evidence>
<keyword evidence="22" id="KW-1185">Reference proteome</keyword>
<dbReference type="SMART" id="SM00174">
    <property type="entry name" value="RHO"/>
    <property type="match status" value="1"/>
</dbReference>
<comment type="subcellular location">
    <subcellularLocation>
        <location evidence="1">Mitochondrion</location>
    </subcellularLocation>
</comment>
<dbReference type="InterPro" id="IPR032710">
    <property type="entry name" value="NTF2-like_dom_sf"/>
</dbReference>
<dbReference type="FunFam" id="3.10.450.240:FF:000003">
    <property type="entry name" value="39S ribosomal protein L45, mitochondrial"/>
    <property type="match status" value="1"/>
</dbReference>
<dbReference type="PROSITE" id="PS51421">
    <property type="entry name" value="RAS"/>
    <property type="match status" value="1"/>
</dbReference>
<dbReference type="PANTHER" id="PTHR10804:SF11">
    <property type="entry name" value="PROLIFERATION-ASSOCIATED PROTEIN 2G4"/>
    <property type="match status" value="1"/>
</dbReference>
<keyword evidence="9" id="KW-0687">Ribonucleoprotein</keyword>
<protein>
    <recommendedName>
        <fullName evidence="4">Cyclin-H</fullName>
    </recommendedName>
    <alternativeName>
        <fullName evidence="15">39S ribosomal protein L45, mitochondrial</fullName>
    </alternativeName>
    <alternativeName>
        <fullName evidence="14">Large ribosomal subunit protein mL45</fullName>
    </alternativeName>
</protein>
<evidence type="ECO:0000256" key="16">
    <source>
        <dbReference type="RuleBase" id="RU000383"/>
    </source>
</evidence>
<dbReference type="GO" id="GO:0005840">
    <property type="term" value="C:ribosome"/>
    <property type="evidence" value="ECO:0007669"/>
    <property type="project" value="UniProtKB-KW"/>
</dbReference>
<dbReference type="CDD" id="cd20524">
    <property type="entry name" value="CYCLIN_CCNH_rpt1"/>
    <property type="match status" value="1"/>
</dbReference>
<comment type="function">
    <text evidence="11">Regulates CDK7, the catalytic subunit of the CDK-activating kinase (CAK) enzymatic complex. CAK activates the cyclin-associated kinases CDK1, CDK2, CDK4 and CDK6 by threonine phosphorylation. CAK complexed to the core-TFIIH basal transcription factor activates RNA polymerase II by serine phosphorylation of the repetitive C-terminal domain (CTD) of its large subunit (POLR2A), allowing its escape from the promoter and elongation of the transcripts. Involved in cell cycle control and in RNA transcription by RNA polymerase II. Its expression and activity are constant throughout the cell cycle.</text>
</comment>
<dbReference type="InterPro" id="IPR010622">
    <property type="entry name" value="FAST_Leu-rich"/>
</dbReference>
<dbReference type="GO" id="GO:0070985">
    <property type="term" value="C:transcription factor TFIIK complex"/>
    <property type="evidence" value="ECO:0007669"/>
    <property type="project" value="InterPro"/>
</dbReference>
<dbReference type="GO" id="GO:1990904">
    <property type="term" value="C:ribonucleoprotein complex"/>
    <property type="evidence" value="ECO:0007669"/>
    <property type="project" value="UniProtKB-KW"/>
</dbReference>
<feature type="domain" description="Cyclin-like" evidence="18">
    <location>
        <begin position="2108"/>
        <end position="2195"/>
    </location>
</feature>
<dbReference type="InterPro" id="IPR006671">
    <property type="entry name" value="Cyclin_N"/>
</dbReference>
<dbReference type="GO" id="GO:0005739">
    <property type="term" value="C:mitochondrion"/>
    <property type="evidence" value="ECO:0007669"/>
    <property type="project" value="UniProtKB-SubCell"/>
</dbReference>
<dbReference type="FunFam" id="3.40.50.300:FF:000808">
    <property type="entry name" value="Small GTP-binding protein, putative"/>
    <property type="match status" value="1"/>
</dbReference>
<proteinExistence type="inferred from homology"/>
<dbReference type="GO" id="GO:0006351">
    <property type="term" value="P:DNA-templated transcription"/>
    <property type="evidence" value="ECO:0007669"/>
    <property type="project" value="InterPro"/>
</dbReference>
<evidence type="ECO:0000256" key="6">
    <source>
        <dbReference type="ARBA" id="ARBA00022980"/>
    </source>
</evidence>
<dbReference type="Pfam" id="PF06743">
    <property type="entry name" value="FAST_1"/>
    <property type="match status" value="1"/>
</dbReference>
<evidence type="ECO:0000259" key="19">
    <source>
        <dbReference type="SMART" id="SM00952"/>
    </source>
</evidence>
<dbReference type="FunFam" id="1.10.472.10:FF:000029">
    <property type="entry name" value="Cyclin h"/>
    <property type="match status" value="1"/>
</dbReference>
<dbReference type="SUPFAM" id="SSF55920">
    <property type="entry name" value="Creatinase/aminopeptidase"/>
    <property type="match status" value="1"/>
</dbReference>
<evidence type="ECO:0000256" key="13">
    <source>
        <dbReference type="ARBA" id="ARBA00038073"/>
    </source>
</evidence>
<name>A0A7R9FP86_9CRUS</name>
<dbReference type="FunFam" id="1.10.10.10:FF:000029">
    <property type="entry name" value="Proliferation-associated 2G4, a"/>
    <property type="match status" value="1"/>
</dbReference>
<dbReference type="Gene3D" id="1.10.472.10">
    <property type="entry name" value="Cyclin-like"/>
    <property type="match status" value="2"/>
</dbReference>
<keyword evidence="5" id="KW-0809">Transit peptide</keyword>
<dbReference type="SUPFAM" id="SSF52540">
    <property type="entry name" value="P-loop containing nucleoside triphosphate hydrolases"/>
    <property type="match status" value="1"/>
</dbReference>
<dbReference type="InterPro" id="IPR047113">
    <property type="entry name" value="PA2G4/ARX1"/>
</dbReference>
<dbReference type="InterPro" id="IPR005225">
    <property type="entry name" value="Small_GTP-bd"/>
</dbReference>
<dbReference type="PANTHER" id="PTHR10804">
    <property type="entry name" value="PROTEASE FAMILY M24 METHIONYL AMINOPEPTIDASE, AMINOPEPTIDASE P"/>
    <property type="match status" value="1"/>
</dbReference>
<dbReference type="InterPro" id="IPR036388">
    <property type="entry name" value="WH-like_DNA-bd_sf"/>
</dbReference>
<dbReference type="GO" id="GO:0005525">
    <property type="term" value="F:GTP binding"/>
    <property type="evidence" value="ECO:0007669"/>
    <property type="project" value="InterPro"/>
</dbReference>
<evidence type="ECO:0000256" key="7">
    <source>
        <dbReference type="ARBA" id="ARBA00023127"/>
    </source>
</evidence>
<comment type="subunit">
    <text evidence="12">Associates primarily with CDK7 and MAT1 to form the CAK complex. CAK can further associate with the core-TFIIH to form the TFIIH basal transcription factor.</text>
</comment>
<dbReference type="SMART" id="SM00176">
    <property type="entry name" value="RAN"/>
    <property type="match status" value="1"/>
</dbReference>
<dbReference type="PRINTS" id="PR00449">
    <property type="entry name" value="RASTRNSFRMNG"/>
</dbReference>
<sequence>MVITVRPPAWFPPAVAAAEWVALGKMADKEEATEKNEKTIAEDIVVTKYKMGGEMVNRVLQEVIKKCQAGASVREICDHGDKLLLEETGKVFKKEKEMKKGIAFPTCLSVNNCICHFSPLYSEPDHILQDGDMVKIDLGAHIDGYIAVVAHTLVIGASHDDKVKGKKADVIMAAHLASEAALRLLKPGNENYAVTDMVQKIAEAYECHPVEGMLSHQLEHLRIDGEKSIIQNPSEGQRKDHEKCTFEVHEVYAMDVLVSTGEGIGREYDSRVTVYKKTEDTYMLKMKASRNFFSDVEKRFATMPFNLRTFEDEKKAKMGVVECVKHKLIEPFHVLYEKPGEYVAQFKFTVLLMPTGSHKITGIPFEADMYESDKTIKDEEILKVLKSSVGHKGGKKKKKKPGEKTGAGEGGVGKTSIVTRQISGNFQKNVSSTLGASFCTCMLRIDGTRIRLQVWDTAGQERFRAMAPMYYRNANAALLVFDLSKYATFTDVKKILIHVYEHNTLILTELSKNVEGPLVLCLLGNKSDLVSERQVTTKEAADYAASLDALFFETSAVNNEGIEEAFVSTAQSLLKQLKVQLPPEAVQLQTSHRMDVENLRKLCEFEPLDKIDKVIEAIWSVASSATVPTMDDLLFRPEVQGDFDDTLHHHCAESMKVLQRALHMIGDQDLDDRQKSALKRAIVRVIVLCAEHANKENVWSGHNLIEGASALLNEALSVTGAKSASDLLVGKSQLYERGIKKDCFVALRPKLLKDTWKKYPAAKMAYFWLLSQIKFPELSDLIDTVMPTALILLDDHIPANNILGIQAVQHVIDNVSPTELRWHGRAEVIYAALKHELFAREPCIVSCLHPPLISILTILEGDPKKPMESRPGPKHDEVMIQVLYNMGIETQLNLRREYIKILLLYVQALGIGVLKWMNRILEVIEDYAMNDDPPRQGCRIGALKSLESVVQETWPRVPENMERICEIPLKLMIDLTGDARPWTVDDEAAKVIFEPCLSILRLCRDVNSTISWADPVKMLKCVHELHMSWSRSARSSLPQHALALRRPSASFLSTAAQEKPEKASSVTLTTLSSIPTWVRTPLDRKLYLCRTPRDVLDLTHTRYCEVRQLYYAVVVLHSLVKSQEYCLKDFEDDARFKSLLMTLSESFSSAEFSFRAYQSLLEMGIPPASEVLSSLARRMAENLRRMNASLIIRILDFVVSYPKQQQTPEQRRLLEACVNNLQLRWVEFSNLKHVLAVLKHHSLFTPEFLTNVQDKTMELLDKESPQNLSKVVCTLANVNRRPAPLLRALAYHMTKQELKLTARQLSEVLAALYRLSFPDHPLLDRIATELRPQISNIQSVNVIRSILTSVGLLRWRHTGLIQNLCEWMRENTGRCSTSEWVALLQTLASVSYMPFEADSIFQDKLAELEQGQMSNAEWVNVVWSLIVLDKASPKQLNSILDPKFFLSSADLVHRIKLCHICQYIRLSGLVQIPEDMMNMLCEFFEAYILCSPRSAESELLSLRVRDAIGIFIPSPKFLKSKTTSTICLPLDAEFIMDRNGNPLPCENAQSSKLPSGASKRSHTPCENALNSKPLPPGASRVAVLMWDYKDFTVGNQVLTGHAMLTRKLLQMAGYVLLEVPHMDFQYKNMDAQVDYLKLKVNQISGNRARYPRNVDFPLAIFPSTVTVNGRFNLQDISTLENVNNERLGSFPLTRRKEGNPAKRPKLLNARGRMHLSPLSPTDAPTLEKPRNLGDNRQVQKSPLTRENADNLPLLALASDGEGEPSVPFCDYIARVIKIDLPNFDELKEDWSRLSAAEIRLKMKEKGVQPIRPWQEKSINLASTGDIFEAYIPPEGDGKISAILPSGAKQKMVLIEKKSKSYLALRKIRSFIEGFDASEFAFKAQDIYVEAHKCLMNLKENEDRLHDLVTEKCFPEMTRNVKLKTIRWNFLKSIEPPRVVHARATHLISKENMFAQVTLRFHTQQTLAVYDRFGRLEYGSEVVAKDVLEYVVFENHLSNEYGLWRIHGKVIPNWMPPKDPIPRTYRKPDVPKKPEVPVPQSPTQPKAQAMFSTSTQAKTWVFPDEQVIESLRWEANAHFARDNPYKVADPEKFYLMYDEERMLLRQYEYHLRDFCRKFEPPIPKTVVGTAFHFFKRFYLYNSAMDYHPKEILVTCVFLACKVDEFNVSMSQFVANIHGDKEKAVDVILNNELLLMQQLQYHLTIHLPFRPVEGFLIDLKVLNTRYPMLENPESLRAGVEDFLGKVFFTDAILIYAPSQIALAAILNAASRQNQNLDSYVTDCLFGDKASDKLNNIIEAVRSEPLFQLYKRKLQEMLEDEEEVRASKYARIAEAQRQDEEARLNS</sequence>
<dbReference type="PROSITE" id="PS51419">
    <property type="entry name" value="RAB"/>
    <property type="match status" value="1"/>
</dbReference>
<dbReference type="InterPro" id="IPR036390">
    <property type="entry name" value="WH_DNA-bd_sf"/>
</dbReference>
<dbReference type="InterPro" id="IPR001806">
    <property type="entry name" value="Small_GTPase"/>
</dbReference>
<dbReference type="NCBIfam" id="TIGR00569">
    <property type="entry name" value="ccl1"/>
    <property type="match status" value="1"/>
</dbReference>
<dbReference type="Gene3D" id="1.10.10.10">
    <property type="entry name" value="Winged helix-like DNA-binding domain superfamily/Winged helix DNA-binding domain"/>
    <property type="match status" value="1"/>
</dbReference>
<dbReference type="Pfam" id="PF00557">
    <property type="entry name" value="Peptidase_M24"/>
    <property type="match status" value="1"/>
</dbReference>
<dbReference type="Proteomes" id="UP000677054">
    <property type="component" value="Unassembled WGS sequence"/>
</dbReference>
<evidence type="ECO:0000256" key="2">
    <source>
        <dbReference type="ARBA" id="ARBA00007319"/>
    </source>
</evidence>
<evidence type="ECO:0000256" key="17">
    <source>
        <dbReference type="SAM" id="MobiDB-lite"/>
    </source>
</evidence>
<dbReference type="Pfam" id="PF00134">
    <property type="entry name" value="Cyclin_N"/>
    <property type="match status" value="1"/>
</dbReference>
<feature type="region of interest" description="Disordered" evidence="17">
    <location>
        <begin position="1546"/>
        <end position="1571"/>
    </location>
</feature>
<evidence type="ECO:0000259" key="20">
    <source>
        <dbReference type="SMART" id="SM00978"/>
    </source>
</evidence>
<dbReference type="InterPro" id="IPR004545">
    <property type="entry name" value="PA2G4"/>
</dbReference>
<dbReference type="GO" id="GO:0016538">
    <property type="term" value="F:cyclin-dependent protein serine/threonine kinase regulator activity"/>
    <property type="evidence" value="ECO:0007669"/>
    <property type="project" value="InterPro"/>
</dbReference>
<feature type="compositionally biased region" description="Polar residues" evidence="17">
    <location>
        <begin position="1734"/>
        <end position="1744"/>
    </location>
</feature>
<evidence type="ECO:0000313" key="21">
    <source>
        <dbReference type="EMBL" id="CAD7249911.1"/>
    </source>
</evidence>
<dbReference type="FunFam" id="1.10.472.10:FF:000088">
    <property type="entry name" value="Cyclin-H"/>
    <property type="match status" value="1"/>
</dbReference>
<accession>A0A7R9FP86</accession>
<comment type="similarity">
    <text evidence="3">Belongs to the cyclin family. Cyclin C subfamily.</text>
</comment>
<dbReference type="OrthoDB" id="5876363at2759"/>
<evidence type="ECO:0000256" key="3">
    <source>
        <dbReference type="ARBA" id="ARBA00008638"/>
    </source>
</evidence>
<keyword evidence="7 16" id="KW-0195">Cyclin</keyword>
<dbReference type="GO" id="GO:0003924">
    <property type="term" value="F:GTPase activity"/>
    <property type="evidence" value="ECO:0007669"/>
    <property type="project" value="InterPro"/>
</dbReference>
<dbReference type="SUPFAM" id="SSF46785">
    <property type="entry name" value="Winged helix' DNA-binding domain"/>
    <property type="match status" value="1"/>
</dbReference>
<evidence type="ECO:0000259" key="18">
    <source>
        <dbReference type="SMART" id="SM00385"/>
    </source>
</evidence>
<evidence type="ECO:0000256" key="12">
    <source>
        <dbReference type="ARBA" id="ARBA00026042"/>
    </source>
</evidence>
<dbReference type="SMART" id="SM00978">
    <property type="entry name" value="Tim44"/>
    <property type="match status" value="1"/>
</dbReference>
<dbReference type="InterPro" id="IPR027417">
    <property type="entry name" value="P-loop_NTPase"/>
</dbReference>